<dbReference type="AlphaFoldDB" id="A0A345D9A2"/>
<evidence type="ECO:0000313" key="2">
    <source>
        <dbReference type="Proteomes" id="UP000252182"/>
    </source>
</evidence>
<keyword evidence="2" id="KW-1185">Reference proteome</keyword>
<dbReference type="KEGG" id="hyf:DTO96_100656"/>
<name>A0A345D9A2_9BURK</name>
<organism evidence="1 2">
    <name type="scientific">Ephemeroptericola cinctiostellae</name>
    <dbReference type="NCBI Taxonomy" id="2268024"/>
    <lineage>
        <taxon>Bacteria</taxon>
        <taxon>Pseudomonadati</taxon>
        <taxon>Pseudomonadota</taxon>
        <taxon>Betaproteobacteria</taxon>
        <taxon>Burkholderiales</taxon>
        <taxon>Burkholderiaceae</taxon>
        <taxon>Ephemeroptericola</taxon>
    </lineage>
</organism>
<dbReference type="Proteomes" id="UP000252182">
    <property type="component" value="Chromosome"/>
</dbReference>
<dbReference type="EMBL" id="CP031124">
    <property type="protein sequence ID" value="AXF84940.1"/>
    <property type="molecule type" value="Genomic_DNA"/>
</dbReference>
<protein>
    <recommendedName>
        <fullName evidence="3">Phasin domain-containing protein</fullName>
    </recommendedName>
</protein>
<proteinExistence type="predicted"/>
<dbReference type="NCBIfam" id="NF045536">
    <property type="entry name" value="phasin_PhaP6"/>
    <property type="match status" value="1"/>
</dbReference>
<dbReference type="OrthoDB" id="5625573at2"/>
<dbReference type="RefSeq" id="WP_114562191.1">
    <property type="nucleotide sequence ID" value="NZ_CP031124.1"/>
</dbReference>
<evidence type="ECO:0008006" key="3">
    <source>
        <dbReference type="Google" id="ProtNLM"/>
    </source>
</evidence>
<reference evidence="2" key="1">
    <citation type="submission" date="2018-07" db="EMBL/GenBank/DDBJ databases">
        <authorList>
            <person name="Kim H."/>
        </authorList>
    </citation>
    <scope>NUCLEOTIDE SEQUENCE [LARGE SCALE GENOMIC DNA]</scope>
    <source>
        <strain evidence="2">F02</strain>
    </source>
</reference>
<gene>
    <name evidence="1" type="ORF">DTO96_100656</name>
</gene>
<sequence length="137" mass="15248">MNSRKAQHLQRQAFDIATSTPQVIAQRVGQMMTPGYSPNGKDQPEFNKMILEKVSAFYESWWAMGLASVQAQQSMFSALTRMVPSLMPTPFSPAKAMSMGQMQSLGQNLLTSQFNMMNKGLQPISSRVKANAKRLSK</sequence>
<evidence type="ECO:0000313" key="1">
    <source>
        <dbReference type="EMBL" id="AXF84940.1"/>
    </source>
</evidence>
<dbReference type="InterPro" id="IPR053785">
    <property type="entry name" value="PhaP6-like"/>
</dbReference>
<accession>A0A345D9A2</accession>